<name>A0ABV5IIW4_9ACTN</name>
<dbReference type="RefSeq" id="WP_189650875.1">
    <property type="nucleotide sequence ID" value="NZ_BMRC01000016.1"/>
</dbReference>
<dbReference type="InterPro" id="IPR029052">
    <property type="entry name" value="Metallo-depent_PP-like"/>
</dbReference>
<comment type="caution">
    <text evidence="1">The sequence shown here is derived from an EMBL/GenBank/DDBJ whole genome shotgun (WGS) entry which is preliminary data.</text>
</comment>
<sequence>MAGGLRLIALDTSAPGHHHGELDDDQLAWPADTLAEPAPDGSVLVPHHPPIPSVLPLMDGIGPREPARPARMLEGSDVRLVLASQAFTRMDLGPSGVLTTLVPLSPAPPVYELDTEVLLSHIG</sequence>
<protein>
    <submittedName>
        <fullName evidence="1">Uncharacterized protein</fullName>
    </submittedName>
</protein>
<evidence type="ECO:0000313" key="2">
    <source>
        <dbReference type="Proteomes" id="UP001589647"/>
    </source>
</evidence>
<dbReference type="Gene3D" id="3.60.21.10">
    <property type="match status" value="1"/>
</dbReference>
<dbReference type="Proteomes" id="UP001589647">
    <property type="component" value="Unassembled WGS sequence"/>
</dbReference>
<proteinExistence type="predicted"/>
<accession>A0ABV5IIW4</accession>
<reference evidence="1 2" key="1">
    <citation type="submission" date="2024-09" db="EMBL/GenBank/DDBJ databases">
        <authorList>
            <person name="Sun Q."/>
            <person name="Mori K."/>
        </authorList>
    </citation>
    <scope>NUCLEOTIDE SEQUENCE [LARGE SCALE GENOMIC DNA]</scope>
    <source>
        <strain evidence="1 2">CCM 3426</strain>
    </source>
</reference>
<gene>
    <name evidence="1" type="ORF">ACFFV7_25000</name>
</gene>
<dbReference type="EMBL" id="JBHMEI010000017">
    <property type="protein sequence ID" value="MFB9204477.1"/>
    <property type="molecule type" value="Genomic_DNA"/>
</dbReference>
<dbReference type="SUPFAM" id="SSF56300">
    <property type="entry name" value="Metallo-dependent phosphatases"/>
    <property type="match status" value="1"/>
</dbReference>
<keyword evidence="2" id="KW-1185">Reference proteome</keyword>
<organism evidence="1 2">
    <name type="scientific">Nonomuraea spiralis</name>
    <dbReference type="NCBI Taxonomy" id="46182"/>
    <lineage>
        <taxon>Bacteria</taxon>
        <taxon>Bacillati</taxon>
        <taxon>Actinomycetota</taxon>
        <taxon>Actinomycetes</taxon>
        <taxon>Streptosporangiales</taxon>
        <taxon>Streptosporangiaceae</taxon>
        <taxon>Nonomuraea</taxon>
    </lineage>
</organism>
<evidence type="ECO:0000313" key="1">
    <source>
        <dbReference type="EMBL" id="MFB9204477.1"/>
    </source>
</evidence>